<comment type="caution">
    <text evidence="6">The sequence shown here is derived from an EMBL/GenBank/DDBJ whole genome shotgun (WGS) entry which is preliminary data.</text>
</comment>
<dbReference type="SUPFAM" id="SSF51197">
    <property type="entry name" value="Clavaminate synthase-like"/>
    <property type="match status" value="1"/>
</dbReference>
<sequence>MDELLSNTPVYHAVPDEYVFPPEKRPANDQLLDPTITLPVIDLADVHTVDEIIHAGKEFGFFQVIIPKLVDFFFVPGRARMIPSFRDAAVEFFALPPEEKLPYCSDDQSKPFRVASSTTYDRRETRYWRDYLKLQCFPVHKFLPHWPARPGRFRESLAEYIVQVQRLAETLLRATSAGLQARHQGRWIAVEPIPNAFVINFGHQMEIVTNGLLKSVEHRAVTNSAAARMSVATLIMPEMECRIAPAPELVGGAPKFRPFVFREFMEAYAAAAASREDVLNRFSIRPSEAEAEATRAE</sequence>
<dbReference type="Gene3D" id="2.60.120.330">
    <property type="entry name" value="B-lactam Antibiotic, Isopenicillin N Synthase, Chain"/>
    <property type="match status" value="2"/>
</dbReference>
<dbReference type="Proteomes" id="UP000275267">
    <property type="component" value="Unassembled WGS sequence"/>
</dbReference>
<dbReference type="InterPro" id="IPR050295">
    <property type="entry name" value="Plant_2OG-oxidoreductases"/>
</dbReference>
<dbReference type="InterPro" id="IPR027443">
    <property type="entry name" value="IPNS-like_sf"/>
</dbReference>
<keyword evidence="3" id="KW-0408">Iron</keyword>
<protein>
    <submittedName>
        <fullName evidence="6">Hyoscyamine 6-dioxygenase</fullName>
    </submittedName>
</protein>
<organism evidence="6 7">
    <name type="scientific">Panicum miliaceum</name>
    <name type="common">Proso millet</name>
    <name type="synonym">Broomcorn millet</name>
    <dbReference type="NCBI Taxonomy" id="4540"/>
    <lineage>
        <taxon>Eukaryota</taxon>
        <taxon>Viridiplantae</taxon>
        <taxon>Streptophyta</taxon>
        <taxon>Embryophyta</taxon>
        <taxon>Tracheophyta</taxon>
        <taxon>Spermatophyta</taxon>
        <taxon>Magnoliopsida</taxon>
        <taxon>Liliopsida</taxon>
        <taxon>Poales</taxon>
        <taxon>Poaceae</taxon>
        <taxon>PACMAD clade</taxon>
        <taxon>Panicoideae</taxon>
        <taxon>Panicodae</taxon>
        <taxon>Paniceae</taxon>
        <taxon>Panicinae</taxon>
        <taxon>Panicum</taxon>
        <taxon>Panicum sect. Panicum</taxon>
    </lineage>
</organism>
<evidence type="ECO:0000256" key="2">
    <source>
        <dbReference type="ARBA" id="ARBA00023002"/>
    </source>
</evidence>
<reference evidence="7" key="1">
    <citation type="journal article" date="2019" name="Nat. Commun.">
        <title>The genome of broomcorn millet.</title>
        <authorList>
            <person name="Zou C."/>
            <person name="Miki D."/>
            <person name="Li D."/>
            <person name="Tang Q."/>
            <person name="Xiao L."/>
            <person name="Rajput S."/>
            <person name="Deng P."/>
            <person name="Jia W."/>
            <person name="Huang R."/>
            <person name="Zhang M."/>
            <person name="Sun Y."/>
            <person name="Hu J."/>
            <person name="Fu X."/>
            <person name="Schnable P.S."/>
            <person name="Li F."/>
            <person name="Zhang H."/>
            <person name="Feng B."/>
            <person name="Zhu X."/>
            <person name="Liu R."/>
            <person name="Schnable J.C."/>
            <person name="Zhu J.-K."/>
            <person name="Zhang H."/>
        </authorList>
    </citation>
    <scope>NUCLEOTIDE SEQUENCE [LARGE SCALE GENOMIC DNA]</scope>
</reference>
<evidence type="ECO:0000259" key="5">
    <source>
        <dbReference type="Pfam" id="PF14226"/>
    </source>
</evidence>
<keyword evidence="2" id="KW-0560">Oxidoreductase</keyword>
<evidence type="ECO:0000256" key="3">
    <source>
        <dbReference type="ARBA" id="ARBA00023004"/>
    </source>
</evidence>
<dbReference type="Pfam" id="PF03171">
    <property type="entry name" value="2OG-FeII_Oxy"/>
    <property type="match status" value="1"/>
</dbReference>
<dbReference type="EMBL" id="PQIB02000012">
    <property type="protein sequence ID" value="RLM80506.1"/>
    <property type="molecule type" value="Genomic_DNA"/>
</dbReference>
<dbReference type="GO" id="GO:0046872">
    <property type="term" value="F:metal ion binding"/>
    <property type="evidence" value="ECO:0007669"/>
    <property type="project" value="UniProtKB-KW"/>
</dbReference>
<name>A0A3L6QM41_PANMI</name>
<evidence type="ECO:0000259" key="4">
    <source>
        <dbReference type="Pfam" id="PF03171"/>
    </source>
</evidence>
<evidence type="ECO:0000313" key="6">
    <source>
        <dbReference type="EMBL" id="RLM80506.1"/>
    </source>
</evidence>
<evidence type="ECO:0000256" key="1">
    <source>
        <dbReference type="ARBA" id="ARBA00022723"/>
    </source>
</evidence>
<dbReference type="OrthoDB" id="406156at2759"/>
<dbReference type="Pfam" id="PF14226">
    <property type="entry name" value="DIOX_N"/>
    <property type="match status" value="1"/>
</dbReference>
<keyword evidence="7" id="KW-1185">Reference proteome</keyword>
<dbReference type="InterPro" id="IPR026992">
    <property type="entry name" value="DIOX_N"/>
</dbReference>
<dbReference type="PANTHER" id="PTHR47991">
    <property type="entry name" value="OXOGLUTARATE/IRON-DEPENDENT DIOXYGENASE"/>
    <property type="match status" value="1"/>
</dbReference>
<dbReference type="STRING" id="4540.A0A3L6QM41"/>
<dbReference type="GO" id="GO:0051213">
    <property type="term" value="F:dioxygenase activity"/>
    <property type="evidence" value="ECO:0007669"/>
    <property type="project" value="UniProtKB-KW"/>
</dbReference>
<dbReference type="InterPro" id="IPR044861">
    <property type="entry name" value="IPNS-like_FE2OG_OXY"/>
</dbReference>
<feature type="domain" description="Non-haem dioxygenase N-terminal" evidence="5">
    <location>
        <begin position="38"/>
        <end position="147"/>
    </location>
</feature>
<feature type="domain" description="Isopenicillin N synthase-like Fe(2+) 2OG dioxygenase" evidence="4">
    <location>
        <begin position="174"/>
        <end position="237"/>
    </location>
</feature>
<gene>
    <name evidence="6" type="ORF">C2845_PM12G00750</name>
</gene>
<proteinExistence type="predicted"/>
<evidence type="ECO:0000313" key="7">
    <source>
        <dbReference type="Proteomes" id="UP000275267"/>
    </source>
</evidence>
<accession>A0A3L6QM41</accession>
<dbReference type="AlphaFoldDB" id="A0A3L6QM41"/>
<keyword evidence="1" id="KW-0479">Metal-binding</keyword>